<dbReference type="Pfam" id="PF01132">
    <property type="entry name" value="EFP"/>
    <property type="match status" value="1"/>
</dbReference>
<comment type="pathway">
    <text evidence="16">Amino-acid biosynthesis; L-lysine biosynthesis via DAP pathway; (S)-tetrahydrodipicolinate from L-aspartate: step 1/4.</text>
</comment>
<dbReference type="InterPro" id="IPR001341">
    <property type="entry name" value="Asp_kinase"/>
</dbReference>
<dbReference type="GO" id="GO:0009090">
    <property type="term" value="P:homoserine biosynthetic process"/>
    <property type="evidence" value="ECO:0007669"/>
    <property type="project" value="TreeGrafter"/>
</dbReference>
<dbReference type="Pfam" id="PF00696">
    <property type="entry name" value="AA_kinase"/>
    <property type="match status" value="1"/>
</dbReference>
<evidence type="ECO:0000256" key="16">
    <source>
        <dbReference type="RuleBase" id="RU004249"/>
    </source>
</evidence>
<dbReference type="InterPro" id="IPR054352">
    <property type="entry name" value="ACT_Aspartokinase"/>
</dbReference>
<keyword evidence="13" id="KW-0067">ATP-binding</keyword>
<dbReference type="GO" id="GO:0004072">
    <property type="term" value="F:aspartate kinase activity"/>
    <property type="evidence" value="ECO:0007669"/>
    <property type="project" value="UniProtKB-EC"/>
</dbReference>
<dbReference type="InterPro" id="IPR005260">
    <property type="entry name" value="Asp_kin_monofn"/>
</dbReference>
<dbReference type="InterPro" id="IPR041740">
    <property type="entry name" value="AKii-LysC-BS"/>
</dbReference>
<evidence type="ECO:0000256" key="1">
    <source>
        <dbReference type="ARBA" id="ARBA00004229"/>
    </source>
</evidence>
<dbReference type="NCBIfam" id="NF005155">
    <property type="entry name" value="PRK06635.1-4"/>
    <property type="match status" value="1"/>
</dbReference>
<dbReference type="GO" id="GO:0046872">
    <property type="term" value="F:metal ion binding"/>
    <property type="evidence" value="ECO:0007669"/>
    <property type="project" value="UniProtKB-KW"/>
</dbReference>
<dbReference type="Gene3D" id="3.40.1160.10">
    <property type="entry name" value="Acetylglutamate kinase-like"/>
    <property type="match status" value="1"/>
</dbReference>
<dbReference type="Pfam" id="PF01842">
    <property type="entry name" value="ACT"/>
    <property type="match status" value="1"/>
</dbReference>
<evidence type="ECO:0000256" key="11">
    <source>
        <dbReference type="ARBA" id="ARBA00022777"/>
    </source>
</evidence>
<keyword evidence="7" id="KW-0808">Transferase</keyword>
<comment type="pathway">
    <text evidence="16">Amino-acid biosynthesis; L-methionine biosynthesis via de novo pathway; L-homoserine from L-aspartate: step 1/3.</text>
</comment>
<evidence type="ECO:0000313" key="19">
    <source>
        <dbReference type="Proteomes" id="UP000702964"/>
    </source>
</evidence>
<name>A0A8J4SCI7_9STRA</name>
<dbReference type="GO" id="GO:0009507">
    <property type="term" value="C:chloroplast"/>
    <property type="evidence" value="ECO:0007669"/>
    <property type="project" value="UniProtKB-SubCell"/>
</dbReference>
<dbReference type="PROSITE" id="PS00491">
    <property type="entry name" value="PROLINE_PEPTIDASE"/>
    <property type="match status" value="1"/>
</dbReference>
<dbReference type="FunFam" id="3.40.1160.10:FF:000002">
    <property type="entry name" value="Aspartokinase"/>
    <property type="match status" value="1"/>
</dbReference>
<dbReference type="InterPro" id="IPR036005">
    <property type="entry name" value="Creatinase/aminopeptidase-like"/>
</dbReference>
<dbReference type="InterPro" id="IPR036393">
    <property type="entry name" value="AceGlu_kinase-like_sf"/>
</dbReference>
<protein>
    <recommendedName>
        <fullName evidence="3">aspartate kinase</fullName>
        <ecNumber evidence="3">2.7.2.4</ecNumber>
    </recommendedName>
</protein>
<dbReference type="NCBIfam" id="TIGR00656">
    <property type="entry name" value="asp_kin_monofn"/>
    <property type="match status" value="1"/>
</dbReference>
<dbReference type="InterPro" id="IPR002912">
    <property type="entry name" value="ACT_dom"/>
</dbReference>
<keyword evidence="5 16" id="KW-0028">Amino-acid biosynthesis</keyword>
<dbReference type="FunFam" id="3.30.2130.10:FF:000001">
    <property type="entry name" value="Bifunctional aspartokinase/homoserine dehydrogenase"/>
    <property type="match status" value="1"/>
</dbReference>
<evidence type="ECO:0000256" key="5">
    <source>
        <dbReference type="ARBA" id="ARBA00022605"/>
    </source>
</evidence>
<sequence length="688" mass="74019">MFKDEDEIAVMQRAADLADATFSHVLQFAKPGMTEREVDLEMEFFMRKHGATSSSFDTIVASGERSAMPHGVASGKVIGQNELITFDFGALLDGYCSDLTRTIATGTPVPELRKIYDIVLEAQLHTLANLKPGMTGREADALARDIIAGHGYGEQFGHSTGHGLGMEVHEAPRLSKLSDDVLKPGMVVTVEPGIYIDGLGGVRIEDDVVITETGKGAAFVRSKLKNLRNGNTVEKTFRAGETIGRAIIENRGVSYLYASGTEHTFMDNETYDQFTLTSDQLDSVGDTERMKRVAGRVVEKADEGHQCVVVVSAMGDTTDDLIDQAKQLNSELPAREMDMLLTTGEQISISLLSMAIQALGRKAISFTGWQAGFRTEPVHGKARINDIHPERVNQALAEGNIVIVAGFQGMTEDGEITTLGRGGSDTTAVALAAAIKADACEIYTDVDGIYSTDPRIVKVARKLKEISYDEMLELANLGAAVLHPRAVEYAKHSGVPLIVRSSFNHNEGTVVKEEATMEQGVVVSGIAYDKNVARISILGVPDVPGVLAEVFGALASEQLDVDIIVQSGVMDGKADFSFSVALSDRENALRVIEALHSRLPYREVTSEENLVKVSIVGAGMVSHPGVAAKMFKVISGEGVSIKMVSTSEIKVSCVIDGEKLHDVIKALHTAYDLDTAEQAVIGGPQVRR</sequence>
<dbReference type="InterPro" id="IPR001131">
    <property type="entry name" value="Peptidase_M24B_aminopep-P_CS"/>
</dbReference>
<dbReference type="EMBL" id="AOFI03000007">
    <property type="protein sequence ID" value="KAF4325202.1"/>
    <property type="molecule type" value="Genomic_DNA"/>
</dbReference>
<dbReference type="Pfam" id="PF22468">
    <property type="entry name" value="ACT_9"/>
    <property type="match status" value="1"/>
</dbReference>
<evidence type="ECO:0000256" key="15">
    <source>
        <dbReference type="ARBA" id="ARBA00047872"/>
    </source>
</evidence>
<dbReference type="SUPFAM" id="SSF50249">
    <property type="entry name" value="Nucleic acid-binding proteins"/>
    <property type="match status" value="1"/>
</dbReference>
<keyword evidence="14" id="KW-0457">Lysine biosynthesis</keyword>
<dbReference type="InterPro" id="IPR008991">
    <property type="entry name" value="Translation_prot_SH3-like_sf"/>
</dbReference>
<keyword evidence="6" id="KW-0934">Plastid</keyword>
<dbReference type="GO" id="GO:0009089">
    <property type="term" value="P:lysine biosynthetic process via diaminopimelate"/>
    <property type="evidence" value="ECO:0007669"/>
    <property type="project" value="UniProtKB-UniPathway"/>
</dbReference>
<evidence type="ECO:0000313" key="18">
    <source>
        <dbReference type="EMBL" id="KAF4325202.1"/>
    </source>
</evidence>
<dbReference type="UniPathway" id="UPA00051">
    <property type="reaction ID" value="UER00462"/>
</dbReference>
<evidence type="ECO:0000256" key="9">
    <source>
        <dbReference type="ARBA" id="ARBA00022737"/>
    </source>
</evidence>
<dbReference type="Gene3D" id="2.40.50.140">
    <property type="entry name" value="Nucleic acid-binding proteins"/>
    <property type="match status" value="1"/>
</dbReference>
<dbReference type="InterPro" id="IPR001048">
    <property type="entry name" value="Asp/Glu/Uridylate_kinase"/>
</dbReference>
<dbReference type="UniPathway" id="UPA00050">
    <property type="reaction ID" value="UER00461"/>
</dbReference>
<organism evidence="18 19">
    <name type="scientific">Phytophthora kernoviae 00238/432</name>
    <dbReference type="NCBI Taxonomy" id="1284355"/>
    <lineage>
        <taxon>Eukaryota</taxon>
        <taxon>Sar</taxon>
        <taxon>Stramenopiles</taxon>
        <taxon>Oomycota</taxon>
        <taxon>Peronosporomycetes</taxon>
        <taxon>Peronosporales</taxon>
        <taxon>Peronosporaceae</taxon>
        <taxon>Phytophthora</taxon>
    </lineage>
</organism>
<keyword evidence="9" id="KW-0677">Repeat</keyword>
<evidence type="ECO:0000256" key="14">
    <source>
        <dbReference type="ARBA" id="ARBA00023154"/>
    </source>
</evidence>
<keyword evidence="12" id="KW-0378">Hydrolase</keyword>
<dbReference type="PANTHER" id="PTHR21499:SF68">
    <property type="entry name" value="ASPARTOKINASE 2"/>
    <property type="match status" value="1"/>
</dbReference>
<dbReference type="CDD" id="cd04261">
    <property type="entry name" value="AAK_AKii-LysC-BS"/>
    <property type="match status" value="1"/>
</dbReference>
<comment type="subcellular location">
    <subcellularLocation>
        <location evidence="1">Plastid</location>
        <location evidence="1">Chloroplast</location>
    </subcellularLocation>
</comment>
<comment type="caution">
    <text evidence="18">The sequence shown here is derived from an EMBL/GenBank/DDBJ whole genome shotgun (WGS) entry which is preliminary data.</text>
</comment>
<dbReference type="Gene3D" id="3.30.2130.10">
    <property type="entry name" value="VC0802-like"/>
    <property type="match status" value="1"/>
</dbReference>
<evidence type="ECO:0000259" key="17">
    <source>
        <dbReference type="PROSITE" id="PS51671"/>
    </source>
</evidence>
<evidence type="ECO:0000256" key="12">
    <source>
        <dbReference type="ARBA" id="ARBA00022801"/>
    </source>
</evidence>
<dbReference type="PRINTS" id="PR00599">
    <property type="entry name" value="MAPEPTIDASE"/>
</dbReference>
<evidence type="ECO:0000256" key="7">
    <source>
        <dbReference type="ARBA" id="ARBA00022679"/>
    </source>
</evidence>
<dbReference type="PANTHER" id="PTHR21499">
    <property type="entry name" value="ASPARTATE KINASE"/>
    <property type="match status" value="1"/>
</dbReference>
<keyword evidence="4" id="KW-0150">Chloroplast</keyword>
<comment type="catalytic activity">
    <reaction evidence="15">
        <text>L-aspartate + ATP = 4-phospho-L-aspartate + ADP</text>
        <dbReference type="Rhea" id="RHEA:23776"/>
        <dbReference type="ChEBI" id="CHEBI:29991"/>
        <dbReference type="ChEBI" id="CHEBI:30616"/>
        <dbReference type="ChEBI" id="CHEBI:57535"/>
        <dbReference type="ChEBI" id="CHEBI:456216"/>
        <dbReference type="EC" id="2.7.2.4"/>
    </reaction>
</comment>
<dbReference type="SUPFAM" id="SSF55021">
    <property type="entry name" value="ACT-like"/>
    <property type="match status" value="2"/>
</dbReference>
<dbReference type="NCBIfam" id="TIGR00657">
    <property type="entry name" value="asp_kinases"/>
    <property type="match status" value="1"/>
</dbReference>
<comment type="pathway">
    <text evidence="16">Amino-acid biosynthesis; L-threonine biosynthesis; L-threonine from L-aspartate: step 1/5.</text>
</comment>
<dbReference type="InterPro" id="IPR001059">
    <property type="entry name" value="Transl_elong_P/YeiP_cen"/>
</dbReference>
<evidence type="ECO:0000256" key="4">
    <source>
        <dbReference type="ARBA" id="ARBA00022528"/>
    </source>
</evidence>
<dbReference type="GO" id="GO:0005829">
    <property type="term" value="C:cytosol"/>
    <property type="evidence" value="ECO:0007669"/>
    <property type="project" value="TreeGrafter"/>
</dbReference>
<evidence type="ECO:0000256" key="8">
    <source>
        <dbReference type="ARBA" id="ARBA00022723"/>
    </source>
</evidence>
<keyword evidence="8" id="KW-0479">Metal-binding</keyword>
<reference evidence="18" key="1">
    <citation type="journal article" date="2015" name="Genom Data">
        <title>Draft genome sequences of Phytophthora kernoviae and Phytophthora ramorum lineage EU2 from Scotland.</title>
        <authorList>
            <person name="Sambles C."/>
            <person name="Schlenzig A."/>
            <person name="O'Neill P."/>
            <person name="Grant M."/>
            <person name="Studholme D.J."/>
        </authorList>
    </citation>
    <scope>NUCLEOTIDE SEQUENCE</scope>
    <source>
        <strain evidence="18">00238/432</strain>
    </source>
</reference>
<dbReference type="NCBIfam" id="NF005154">
    <property type="entry name" value="PRK06635.1-2"/>
    <property type="match status" value="1"/>
</dbReference>
<dbReference type="InterPro" id="IPR000994">
    <property type="entry name" value="Pept_M24"/>
</dbReference>
<feature type="domain" description="ACT" evidence="17">
    <location>
        <begin position="535"/>
        <end position="618"/>
    </location>
</feature>
<dbReference type="Pfam" id="PF00557">
    <property type="entry name" value="Peptidase_M24"/>
    <property type="match status" value="1"/>
</dbReference>
<dbReference type="SUPFAM" id="SSF55920">
    <property type="entry name" value="Creatinase/aminopeptidase"/>
    <property type="match status" value="1"/>
</dbReference>
<dbReference type="GO" id="GO:0003746">
    <property type="term" value="F:translation elongation factor activity"/>
    <property type="evidence" value="ECO:0007669"/>
    <property type="project" value="InterPro"/>
</dbReference>
<dbReference type="CDD" id="cd01092">
    <property type="entry name" value="APP-like"/>
    <property type="match status" value="1"/>
</dbReference>
<evidence type="ECO:0000256" key="6">
    <source>
        <dbReference type="ARBA" id="ARBA00022640"/>
    </source>
</evidence>
<keyword evidence="11" id="KW-0418">Kinase</keyword>
<proteinExistence type="inferred from homology"/>
<dbReference type="SMART" id="SM01185">
    <property type="entry name" value="EFP"/>
    <property type="match status" value="1"/>
</dbReference>
<dbReference type="InterPro" id="IPR012340">
    <property type="entry name" value="NA-bd_OB-fold"/>
</dbReference>
<dbReference type="CDD" id="cd04923">
    <property type="entry name" value="ACT_AK-LysC-DapG-like_2"/>
    <property type="match status" value="1"/>
</dbReference>
<dbReference type="PROSITE" id="PS51671">
    <property type="entry name" value="ACT"/>
    <property type="match status" value="1"/>
</dbReference>
<keyword evidence="10" id="KW-0547">Nucleotide-binding</keyword>
<evidence type="ECO:0000256" key="3">
    <source>
        <dbReference type="ARBA" id="ARBA00013059"/>
    </source>
</evidence>
<dbReference type="InterPro" id="IPR045865">
    <property type="entry name" value="ACT-like_dom_sf"/>
</dbReference>
<reference evidence="18" key="2">
    <citation type="submission" date="2020-02" db="EMBL/GenBank/DDBJ databases">
        <authorList>
            <person name="Studholme D.J."/>
        </authorList>
    </citation>
    <scope>NUCLEOTIDE SEQUENCE</scope>
    <source>
        <strain evidence="18">00238/432</strain>
    </source>
</reference>
<accession>A0A8J4SCI7</accession>
<dbReference type="SUPFAM" id="SSF50104">
    <property type="entry name" value="Translation proteins SH3-like domain"/>
    <property type="match status" value="1"/>
</dbReference>
<dbReference type="InterPro" id="IPR014722">
    <property type="entry name" value="Rib_uL2_dom2"/>
</dbReference>
<dbReference type="GO" id="GO:0005524">
    <property type="term" value="F:ATP binding"/>
    <property type="evidence" value="ECO:0007669"/>
    <property type="project" value="UniProtKB-KW"/>
</dbReference>
<dbReference type="AlphaFoldDB" id="A0A8J4SCI7"/>
<dbReference type="GO" id="GO:0016787">
    <property type="term" value="F:hydrolase activity"/>
    <property type="evidence" value="ECO:0007669"/>
    <property type="project" value="UniProtKB-KW"/>
</dbReference>
<dbReference type="Proteomes" id="UP000702964">
    <property type="component" value="Unassembled WGS sequence"/>
</dbReference>
<comment type="similarity">
    <text evidence="2">Belongs to the aspartokinase family.</text>
</comment>
<dbReference type="UniPathway" id="UPA00034">
    <property type="reaction ID" value="UER00015"/>
</dbReference>
<gene>
    <name evidence="18" type="ORF">G195_001296</name>
</gene>
<dbReference type="GO" id="GO:0009088">
    <property type="term" value="P:threonine biosynthetic process"/>
    <property type="evidence" value="ECO:0007669"/>
    <property type="project" value="UniProtKB-UniPathway"/>
</dbReference>
<dbReference type="Gene3D" id="2.30.30.30">
    <property type="match status" value="1"/>
</dbReference>
<evidence type="ECO:0000256" key="2">
    <source>
        <dbReference type="ARBA" id="ARBA00010122"/>
    </source>
</evidence>
<evidence type="ECO:0000256" key="13">
    <source>
        <dbReference type="ARBA" id="ARBA00022840"/>
    </source>
</evidence>
<dbReference type="Gene3D" id="3.90.230.10">
    <property type="entry name" value="Creatinase/methionine aminopeptidase superfamily"/>
    <property type="match status" value="1"/>
</dbReference>
<dbReference type="CDD" id="cd04913">
    <property type="entry name" value="ACT_AKii-LysC-BS-like_1"/>
    <property type="match status" value="1"/>
</dbReference>
<dbReference type="EC" id="2.7.2.4" evidence="3"/>
<dbReference type="SUPFAM" id="SSF53633">
    <property type="entry name" value="Carbamate kinase-like"/>
    <property type="match status" value="1"/>
</dbReference>
<dbReference type="InterPro" id="IPR001714">
    <property type="entry name" value="Pept_M24_MAP"/>
</dbReference>
<evidence type="ECO:0000256" key="10">
    <source>
        <dbReference type="ARBA" id="ARBA00022741"/>
    </source>
</evidence>